<organism evidence="3 4">
    <name type="scientific">Noviherbaspirillum pedocola</name>
    <dbReference type="NCBI Taxonomy" id="2801341"/>
    <lineage>
        <taxon>Bacteria</taxon>
        <taxon>Pseudomonadati</taxon>
        <taxon>Pseudomonadota</taxon>
        <taxon>Betaproteobacteria</taxon>
        <taxon>Burkholderiales</taxon>
        <taxon>Oxalobacteraceae</taxon>
        <taxon>Noviherbaspirillum</taxon>
    </lineage>
</organism>
<proteinExistence type="predicted"/>
<feature type="signal peptide" evidence="1">
    <location>
        <begin position="1"/>
        <end position="22"/>
    </location>
</feature>
<name>A0A934SVF8_9BURK</name>
<reference evidence="3" key="1">
    <citation type="submission" date="2021-01" db="EMBL/GenBank/DDBJ databases">
        <title>Genome sequence of strain Noviherbaspirillum sp. DKR-6.</title>
        <authorList>
            <person name="Chaudhary D.K."/>
        </authorList>
    </citation>
    <scope>NUCLEOTIDE SEQUENCE</scope>
    <source>
        <strain evidence="3">DKR-6</strain>
    </source>
</reference>
<protein>
    <submittedName>
        <fullName evidence="3">PEP-CTERM sorting domain-containing protein</fullName>
    </submittedName>
</protein>
<dbReference type="NCBIfam" id="TIGR02595">
    <property type="entry name" value="PEP_CTERM"/>
    <property type="match status" value="1"/>
</dbReference>
<feature type="chain" id="PRO_5037458201" evidence="1">
    <location>
        <begin position="23"/>
        <end position="197"/>
    </location>
</feature>
<feature type="domain" description="Ice-binding protein C-terminal" evidence="2">
    <location>
        <begin position="170"/>
        <end position="192"/>
    </location>
</feature>
<dbReference type="Proteomes" id="UP000622890">
    <property type="component" value="Unassembled WGS sequence"/>
</dbReference>
<dbReference type="RefSeq" id="WP_200593672.1">
    <property type="nucleotide sequence ID" value="NZ_JAEPBG010000007.1"/>
</dbReference>
<keyword evidence="1" id="KW-0732">Signal</keyword>
<dbReference type="Pfam" id="PF07589">
    <property type="entry name" value="PEP-CTERM"/>
    <property type="match status" value="1"/>
</dbReference>
<dbReference type="EMBL" id="JAEPBG010000007">
    <property type="protein sequence ID" value="MBK4736324.1"/>
    <property type="molecule type" value="Genomic_DNA"/>
</dbReference>
<accession>A0A934SVF8</accession>
<evidence type="ECO:0000256" key="1">
    <source>
        <dbReference type="SAM" id="SignalP"/>
    </source>
</evidence>
<evidence type="ECO:0000313" key="4">
    <source>
        <dbReference type="Proteomes" id="UP000622890"/>
    </source>
</evidence>
<sequence>MKNFLKTSAIIAAACFASAAHASIVFSIERTSDTTAVLTATGSLDAGISAPLNGNEHFLTFQNPYGNALSTYQNDGALQSSTLTAGGQIIDFSYTVGPGYNFSGVGTQGLYMGNSNFNTLFSNGQTVTGSAYLSLPDGDIFADVGSSGNVYWGTGPADAIGSYQIVDPNAVPEPTTVALLGLGLMGVAVSRRKSAKK</sequence>
<evidence type="ECO:0000313" key="3">
    <source>
        <dbReference type="EMBL" id="MBK4736324.1"/>
    </source>
</evidence>
<comment type="caution">
    <text evidence="3">The sequence shown here is derived from an EMBL/GenBank/DDBJ whole genome shotgun (WGS) entry which is preliminary data.</text>
</comment>
<keyword evidence="4" id="KW-1185">Reference proteome</keyword>
<dbReference type="InterPro" id="IPR013424">
    <property type="entry name" value="Ice-binding_C"/>
</dbReference>
<gene>
    <name evidence="3" type="ORF">JJB74_17015</name>
</gene>
<evidence type="ECO:0000259" key="2">
    <source>
        <dbReference type="Pfam" id="PF07589"/>
    </source>
</evidence>
<dbReference type="AlphaFoldDB" id="A0A934SVF8"/>